<dbReference type="Proteomes" id="UP000199287">
    <property type="component" value="Unassembled WGS sequence"/>
</dbReference>
<name>A0A1I3B6V3_9FIRM</name>
<protein>
    <submittedName>
        <fullName evidence="1">Uncharacterized protein</fullName>
    </submittedName>
</protein>
<dbReference type="AlphaFoldDB" id="A0A1I3B6V3"/>
<gene>
    <name evidence="1" type="ORF">SAMN05192551_101616</name>
</gene>
<dbReference type="RefSeq" id="WP_093369553.1">
    <property type="nucleotide sequence ID" value="NZ_FOQA01000001.1"/>
</dbReference>
<evidence type="ECO:0000313" key="1">
    <source>
        <dbReference type="EMBL" id="SFH57826.1"/>
    </source>
</evidence>
<dbReference type="STRING" id="69895.SAMN05192551_101616"/>
<dbReference type="EMBL" id="FOQA01000001">
    <property type="protein sequence ID" value="SFH57826.1"/>
    <property type="molecule type" value="Genomic_DNA"/>
</dbReference>
<dbReference type="SUPFAM" id="SSF82171">
    <property type="entry name" value="DPP6 N-terminal domain-like"/>
    <property type="match status" value="1"/>
</dbReference>
<dbReference type="PROSITE" id="PS51257">
    <property type="entry name" value="PROKAR_LIPOPROTEIN"/>
    <property type="match status" value="1"/>
</dbReference>
<keyword evidence="2" id="KW-1185">Reference proteome</keyword>
<organism evidence="1 2">
    <name type="scientific">Tindallia magadiensis</name>
    <dbReference type="NCBI Taxonomy" id="69895"/>
    <lineage>
        <taxon>Bacteria</taxon>
        <taxon>Bacillati</taxon>
        <taxon>Bacillota</taxon>
        <taxon>Clostridia</taxon>
        <taxon>Peptostreptococcales</taxon>
        <taxon>Tindalliaceae</taxon>
        <taxon>Tindallia</taxon>
    </lineage>
</organism>
<reference evidence="2" key="1">
    <citation type="submission" date="2016-10" db="EMBL/GenBank/DDBJ databases">
        <authorList>
            <person name="Varghese N."/>
            <person name="Submissions S."/>
        </authorList>
    </citation>
    <scope>NUCLEOTIDE SEQUENCE [LARGE SCALE GENOMIC DNA]</scope>
    <source>
        <strain evidence="2">Z-7934</strain>
    </source>
</reference>
<accession>A0A1I3B6V3</accession>
<sequence>MKKHHYFIILMLGALSIFLLAACGGEKIEEKKGIDVEMPWEKPWFLPVFTVPQIETTDLGMDIHWIGYEWHIDDSEQSRNLMISDFSKMKAFEFDAEGEGVSSVSLEWINNYYQKLDQVILEMFFCAKGILVISQDGEGQYNINHHWGDAYDSVNLLLEKADHFPDLKINKKRNRIIVPINTKGRYISYHVMNQKKTEIDLELGTEEIQIQVSPEGGYISVEILDSSKEELGLRIYGADSGRKIVNGIPGSHAAWGLDDSVLLFRHAKTQQVGIYFRERRQISLLGQLSEGEKVIDGPYISADGYHALYTNKSQDNEISLNILHLHQQIEKSVRLSRWDHRIRIKDDVYYHGDTYLLIRGSVDDKKELLIQDNRSGAVMYHDLSEENPFFFLKDKKIYYFAETNGKKQLIRTDFNTTEKVMVFSDKITEVGALKNKEGAILYRQKLNEEKAAWLIR</sequence>
<proteinExistence type="predicted"/>
<evidence type="ECO:0000313" key="2">
    <source>
        <dbReference type="Proteomes" id="UP000199287"/>
    </source>
</evidence>
<dbReference type="OrthoDB" id="1949627at2"/>